<accession>A0A0E1WCD3</accession>
<evidence type="ECO:0000313" key="1">
    <source>
        <dbReference type="EMBL" id="EET10016.1"/>
    </source>
</evidence>
<protein>
    <submittedName>
        <fullName evidence="1">Uncharacterized protein</fullName>
    </submittedName>
</protein>
<dbReference type="EMBL" id="CM000832">
    <property type="protein sequence ID" value="EET10016.1"/>
    <property type="molecule type" value="Genomic_DNA"/>
</dbReference>
<name>A0A0E1WCD3_BURPE</name>
<proteinExistence type="predicted"/>
<dbReference type="AlphaFoldDB" id="A0A0E1WCD3"/>
<gene>
    <name evidence="1" type="ORF">BURPS1710A_1087</name>
</gene>
<organism evidence="1">
    <name type="scientific">Burkholderia pseudomallei 1710a</name>
    <dbReference type="NCBI Taxonomy" id="320371"/>
    <lineage>
        <taxon>Bacteria</taxon>
        <taxon>Pseudomonadati</taxon>
        <taxon>Pseudomonadota</taxon>
        <taxon>Betaproteobacteria</taxon>
        <taxon>Burkholderiales</taxon>
        <taxon>Burkholderiaceae</taxon>
        <taxon>Burkholderia</taxon>
        <taxon>pseudomallei group</taxon>
    </lineage>
</organism>
<reference evidence="1" key="1">
    <citation type="submission" date="2009-05" db="EMBL/GenBank/DDBJ databases">
        <authorList>
            <person name="Harkins D.M."/>
            <person name="DeShazer D."/>
            <person name="Woods D.E."/>
            <person name="Brinkac L.M."/>
            <person name="Brown K.A."/>
            <person name="Hung G.C."/>
            <person name="Tuanyok A."/>
            <person name="Zhang B."/>
            <person name="Nierman W.C."/>
        </authorList>
    </citation>
    <scope>NUCLEOTIDE SEQUENCE [LARGE SCALE GENOMIC DNA]</scope>
    <source>
        <strain evidence="1">1710a</strain>
    </source>
</reference>
<dbReference type="HOGENOM" id="CLU_3248427_0_0_4"/>
<sequence>MSAGSCSIRTGSNAALTAIERFDGCRPDGGDLCAVMARQVAG</sequence>
<dbReference type="Proteomes" id="UP000001812">
    <property type="component" value="Chromosome I"/>
</dbReference>